<dbReference type="Pfam" id="PF03471">
    <property type="entry name" value="CorC_HlyC"/>
    <property type="match status" value="1"/>
</dbReference>
<dbReference type="InterPro" id="IPR000644">
    <property type="entry name" value="CBS_dom"/>
</dbReference>
<dbReference type="SUPFAM" id="SSF56176">
    <property type="entry name" value="FAD-binding/transporter-associated domain-like"/>
    <property type="match status" value="1"/>
</dbReference>
<keyword evidence="4 8" id="KW-1133">Transmembrane helix</keyword>
<evidence type="ECO:0000313" key="12">
    <source>
        <dbReference type="EMBL" id="SFN42972.1"/>
    </source>
</evidence>
<dbReference type="InterPro" id="IPR046342">
    <property type="entry name" value="CBS_dom_sf"/>
</dbReference>
<dbReference type="Gene3D" id="3.10.580.10">
    <property type="entry name" value="CBS-domain"/>
    <property type="match status" value="1"/>
</dbReference>
<feature type="domain" description="CNNM transmembrane" evidence="11">
    <location>
        <begin position="1"/>
        <end position="196"/>
    </location>
</feature>
<evidence type="ECO:0000256" key="8">
    <source>
        <dbReference type="PROSITE-ProRule" id="PRU01193"/>
    </source>
</evidence>
<dbReference type="PANTHER" id="PTHR22777:SF17">
    <property type="entry name" value="UPF0053 PROTEIN SLL0260"/>
    <property type="match status" value="1"/>
</dbReference>
<protein>
    <submittedName>
        <fullName evidence="12">Putative hemolysin</fullName>
    </submittedName>
</protein>
<dbReference type="Pfam" id="PF01595">
    <property type="entry name" value="CNNM"/>
    <property type="match status" value="1"/>
</dbReference>
<evidence type="ECO:0000313" key="13">
    <source>
        <dbReference type="Proteomes" id="UP000242869"/>
    </source>
</evidence>
<evidence type="ECO:0000256" key="4">
    <source>
        <dbReference type="ARBA" id="ARBA00022989"/>
    </source>
</evidence>
<sequence length="438" mass="47720">MDILILIGLVVLNGVFAMSEIALVTARKARLMKLASDGDHAASVALKLGEDPTRFLSTIQIGITSISILNGIVGEAVLAAPLAQKLLELGVPNATAHVSATAVVVVLVTYISIVIGELVPKRIGQLNPETIARLVARPMQALAFITRPFVVLLTVSTHALLKLIGARQTSQSSVTEEEIHAMLEEGSEAGVIEQHQHEMVRNVFRLDARPLGSLMVPRSDIVYLDTKLPFEENLQRLIASEHSRFPVCDGGLDTVLGIIHAKQVLASVARGEALDFSAHLHTGIYVPETLTGMELLEHFRTNNIQMAFVIDEYGEIEGIVTLQDVLEAVTGEFASSNEEDSWAVQRADGSWLLDGAIPIPEMKDRLELKAAPEEDKGRYHTLSGMVMLLLGRVPETGDHCDWEGWRFEVADMDGKRIDKVLASPLPENTPDAPTEQPH</sequence>
<evidence type="ECO:0000256" key="3">
    <source>
        <dbReference type="ARBA" id="ARBA00022737"/>
    </source>
</evidence>
<evidence type="ECO:0000256" key="9">
    <source>
        <dbReference type="SAM" id="Phobius"/>
    </source>
</evidence>
<dbReference type="CDD" id="cd04590">
    <property type="entry name" value="CBS_pair_CorC_HlyC_assoc"/>
    <property type="match status" value="1"/>
</dbReference>
<dbReference type="OrthoDB" id="9797674at2"/>
<organism evidence="12 13">
    <name type="scientific">Formivibrio citricus</name>
    <dbReference type="NCBI Taxonomy" id="83765"/>
    <lineage>
        <taxon>Bacteria</taxon>
        <taxon>Pseudomonadati</taxon>
        <taxon>Pseudomonadota</taxon>
        <taxon>Betaproteobacteria</taxon>
        <taxon>Neisseriales</taxon>
        <taxon>Chitinibacteraceae</taxon>
        <taxon>Formivibrio</taxon>
    </lineage>
</organism>
<keyword evidence="2 8" id="KW-0812">Transmembrane</keyword>
<dbReference type="Proteomes" id="UP000242869">
    <property type="component" value="Unassembled WGS sequence"/>
</dbReference>
<accession>A0A1I4YYA0</accession>
<keyword evidence="3" id="KW-0677">Repeat</keyword>
<feature type="transmembrane region" description="Helical" evidence="9">
    <location>
        <begin position="6"/>
        <end position="26"/>
    </location>
</feature>
<evidence type="ECO:0000256" key="7">
    <source>
        <dbReference type="PROSITE-ProRule" id="PRU00703"/>
    </source>
</evidence>
<evidence type="ECO:0000256" key="6">
    <source>
        <dbReference type="ARBA" id="ARBA00023136"/>
    </source>
</evidence>
<dbReference type="Gene3D" id="3.30.465.10">
    <property type="match status" value="1"/>
</dbReference>
<keyword evidence="13" id="KW-1185">Reference proteome</keyword>
<evidence type="ECO:0000259" key="10">
    <source>
        <dbReference type="PROSITE" id="PS51371"/>
    </source>
</evidence>
<evidence type="ECO:0000256" key="5">
    <source>
        <dbReference type="ARBA" id="ARBA00023122"/>
    </source>
</evidence>
<dbReference type="PROSITE" id="PS51371">
    <property type="entry name" value="CBS"/>
    <property type="match status" value="2"/>
</dbReference>
<dbReference type="STRING" id="83765.SAMN05660284_01458"/>
<gene>
    <name evidence="12" type="ORF">SAMN05660284_01458</name>
</gene>
<dbReference type="RefSeq" id="WP_091193608.1">
    <property type="nucleotide sequence ID" value="NZ_FOVE01000009.1"/>
</dbReference>
<dbReference type="SMART" id="SM00116">
    <property type="entry name" value="CBS"/>
    <property type="match status" value="2"/>
</dbReference>
<comment type="subcellular location">
    <subcellularLocation>
        <location evidence="1">Membrane</location>
        <topology evidence="1">Multi-pass membrane protein</topology>
    </subcellularLocation>
</comment>
<dbReference type="GO" id="GO:0005886">
    <property type="term" value="C:plasma membrane"/>
    <property type="evidence" value="ECO:0007669"/>
    <property type="project" value="TreeGrafter"/>
</dbReference>
<dbReference type="GO" id="GO:0050660">
    <property type="term" value="F:flavin adenine dinucleotide binding"/>
    <property type="evidence" value="ECO:0007669"/>
    <property type="project" value="InterPro"/>
</dbReference>
<reference evidence="13" key="1">
    <citation type="submission" date="2016-10" db="EMBL/GenBank/DDBJ databases">
        <authorList>
            <person name="Varghese N."/>
            <person name="Submissions S."/>
        </authorList>
    </citation>
    <scope>NUCLEOTIDE SEQUENCE [LARGE SCALE GENOMIC DNA]</scope>
    <source>
        <strain evidence="13">DSM 6150</strain>
    </source>
</reference>
<evidence type="ECO:0000259" key="11">
    <source>
        <dbReference type="PROSITE" id="PS51846"/>
    </source>
</evidence>
<dbReference type="Pfam" id="PF00571">
    <property type="entry name" value="CBS"/>
    <property type="match status" value="2"/>
</dbReference>
<keyword evidence="6 8" id="KW-0472">Membrane</keyword>
<dbReference type="InterPro" id="IPR005170">
    <property type="entry name" value="Transptr-assoc_dom"/>
</dbReference>
<feature type="transmembrane region" description="Helical" evidence="9">
    <location>
        <begin position="141"/>
        <end position="161"/>
    </location>
</feature>
<dbReference type="PROSITE" id="PS51846">
    <property type="entry name" value="CNNM"/>
    <property type="match status" value="1"/>
</dbReference>
<dbReference type="SUPFAM" id="SSF54631">
    <property type="entry name" value="CBS-domain pair"/>
    <property type="match status" value="1"/>
</dbReference>
<evidence type="ECO:0000256" key="1">
    <source>
        <dbReference type="ARBA" id="ARBA00004141"/>
    </source>
</evidence>
<feature type="domain" description="CBS" evidence="10">
    <location>
        <begin position="215"/>
        <end position="274"/>
    </location>
</feature>
<dbReference type="PANTHER" id="PTHR22777">
    <property type="entry name" value="HEMOLYSIN-RELATED"/>
    <property type="match status" value="1"/>
</dbReference>
<name>A0A1I4YYA0_9NEIS</name>
<keyword evidence="5 7" id="KW-0129">CBS domain</keyword>
<dbReference type="InterPro" id="IPR002550">
    <property type="entry name" value="CNNM"/>
</dbReference>
<dbReference type="AlphaFoldDB" id="A0A1I4YYA0"/>
<feature type="domain" description="CBS" evidence="10">
    <location>
        <begin position="279"/>
        <end position="335"/>
    </location>
</feature>
<dbReference type="EMBL" id="FOVE01000009">
    <property type="protein sequence ID" value="SFN42972.1"/>
    <property type="molecule type" value="Genomic_DNA"/>
</dbReference>
<dbReference type="InterPro" id="IPR036318">
    <property type="entry name" value="FAD-bd_PCMH-like_sf"/>
</dbReference>
<dbReference type="SMART" id="SM01091">
    <property type="entry name" value="CorC_HlyC"/>
    <property type="match status" value="1"/>
</dbReference>
<proteinExistence type="predicted"/>
<dbReference type="InterPro" id="IPR016169">
    <property type="entry name" value="FAD-bd_PCMH_sub2"/>
</dbReference>
<evidence type="ECO:0000256" key="2">
    <source>
        <dbReference type="ARBA" id="ARBA00022692"/>
    </source>
</evidence>
<dbReference type="InterPro" id="IPR044751">
    <property type="entry name" value="Ion_transp-like_CBS"/>
</dbReference>
<feature type="transmembrane region" description="Helical" evidence="9">
    <location>
        <begin position="55"/>
        <end position="78"/>
    </location>
</feature>
<feature type="transmembrane region" description="Helical" evidence="9">
    <location>
        <begin position="98"/>
        <end position="120"/>
    </location>
</feature>